<feature type="transmembrane region" description="Helical" evidence="10">
    <location>
        <begin position="181"/>
        <end position="203"/>
    </location>
</feature>
<dbReference type="EMBL" id="CP012508">
    <property type="protein sequence ID" value="ALB22688.1"/>
    <property type="molecule type" value="Genomic_DNA"/>
</dbReference>
<dbReference type="OrthoDB" id="9797790at2"/>
<name>A0A1L6TBH9_PISSA</name>
<gene>
    <name evidence="11" type="primary">fliR</name>
    <name evidence="11" type="ORF">KU39_1506</name>
</gene>
<evidence type="ECO:0000256" key="3">
    <source>
        <dbReference type="ARBA" id="ARBA00021717"/>
    </source>
</evidence>
<dbReference type="Proteomes" id="UP000029558">
    <property type="component" value="Chromosome"/>
</dbReference>
<dbReference type="GO" id="GO:0005886">
    <property type="term" value="C:plasma membrane"/>
    <property type="evidence" value="ECO:0007669"/>
    <property type="project" value="UniProtKB-SubCell"/>
</dbReference>
<organism evidence="11 12">
    <name type="scientific">Piscirickettsia salmonis</name>
    <dbReference type="NCBI Taxonomy" id="1238"/>
    <lineage>
        <taxon>Bacteria</taxon>
        <taxon>Pseudomonadati</taxon>
        <taxon>Pseudomonadota</taxon>
        <taxon>Gammaproteobacteria</taxon>
        <taxon>Thiotrichales</taxon>
        <taxon>Piscirickettsiaceae</taxon>
        <taxon>Piscirickettsia</taxon>
    </lineage>
</organism>
<accession>A0A1L6TBH9</accession>
<dbReference type="PRINTS" id="PR00953">
    <property type="entry name" value="TYPE3IMRPROT"/>
</dbReference>
<feature type="transmembrane region" description="Helical" evidence="10">
    <location>
        <begin position="12"/>
        <end position="34"/>
    </location>
</feature>
<dbReference type="AlphaFoldDB" id="A0A1L6TBH9"/>
<feature type="transmembrane region" description="Helical" evidence="10">
    <location>
        <begin position="41"/>
        <end position="59"/>
    </location>
</feature>
<dbReference type="GO" id="GO:0009425">
    <property type="term" value="C:bacterial-type flagellum basal body"/>
    <property type="evidence" value="ECO:0007669"/>
    <property type="project" value="UniProtKB-SubCell"/>
</dbReference>
<evidence type="ECO:0000256" key="5">
    <source>
        <dbReference type="ARBA" id="ARBA00022692"/>
    </source>
</evidence>
<evidence type="ECO:0000256" key="8">
    <source>
        <dbReference type="ARBA" id="ARBA00023143"/>
    </source>
</evidence>
<feature type="transmembrane region" description="Helical" evidence="10">
    <location>
        <begin position="127"/>
        <end position="148"/>
    </location>
</feature>
<evidence type="ECO:0000256" key="9">
    <source>
        <dbReference type="NCBIfam" id="TIGR01400"/>
    </source>
</evidence>
<reference evidence="11 12" key="1">
    <citation type="journal article" date="2014" name="Genome Announc.">
        <title>Comparative Genome Analysis of Two Isolates of the Fish Pathogen Piscirickettsia salmonis from Different Hosts Reveals Major Differences in Virulence-Associated Secretion Systems.</title>
        <authorList>
            <person name="Bohle H."/>
            <person name="Henriquez P."/>
            <person name="Grothusen H."/>
            <person name="Navas E."/>
            <person name="Sandoval A."/>
            <person name="Bustamante F."/>
            <person name="Bustos P."/>
            <person name="Mancilla M."/>
        </authorList>
    </citation>
    <scope>NUCLEOTIDE SEQUENCE [LARGE SCALE GENOMIC DNA]</scope>
    <source>
        <strain evidence="12">B1-32597</strain>
    </source>
</reference>
<dbReference type="RefSeq" id="WP_017377138.1">
    <property type="nucleotide sequence ID" value="NZ_CP012508.1"/>
</dbReference>
<evidence type="ECO:0000256" key="10">
    <source>
        <dbReference type="RuleBase" id="RU362071"/>
    </source>
</evidence>
<evidence type="ECO:0000256" key="4">
    <source>
        <dbReference type="ARBA" id="ARBA00022475"/>
    </source>
</evidence>
<comment type="function">
    <text evidence="1 10">Role in flagellar biosynthesis.</text>
</comment>
<dbReference type="NCBIfam" id="TIGR01400">
    <property type="entry name" value="fliR"/>
    <property type="match status" value="1"/>
</dbReference>
<dbReference type="Pfam" id="PF01311">
    <property type="entry name" value="Bac_export_1"/>
    <property type="match status" value="1"/>
</dbReference>
<evidence type="ECO:0000313" key="11">
    <source>
        <dbReference type="EMBL" id="ALB22688.1"/>
    </source>
</evidence>
<keyword evidence="11" id="KW-0969">Cilium</keyword>
<keyword evidence="11" id="KW-0282">Flagellum</keyword>
<feature type="transmembrane region" description="Helical" evidence="10">
    <location>
        <begin position="71"/>
        <end position="88"/>
    </location>
</feature>
<proteinExistence type="inferred from homology"/>
<feature type="transmembrane region" description="Helical" evidence="10">
    <location>
        <begin position="215"/>
        <end position="238"/>
    </location>
</feature>
<feature type="transmembrane region" description="Helical" evidence="10">
    <location>
        <begin position="155"/>
        <end position="175"/>
    </location>
</feature>
<evidence type="ECO:0000313" key="12">
    <source>
        <dbReference type="Proteomes" id="UP000029558"/>
    </source>
</evidence>
<sequence>MLELTTADIHAWAAGYFWPFIRIAAMLMTIAVIGSQYVAKHVRLVLAVLITIVIVPVIPEVPKLDILSIDSVLITVQQVLIGIFIGFMTQLLFQIFVIGGQIIAMQMGLGFAALVDPQNGFVVTGVSQVYFIMVALLFFTMNGHLVFIQMVVESFTILPITADSVLSMQFIWLMLEKFSWVFAKAVLIALPAILSLLLINFAFGVMSRAAPQLNVFSIGFPTTLLMGAVVIAFVVFIINEHFQSYFVEISQLTYQMIQGMS</sequence>
<comment type="subcellular location">
    <subcellularLocation>
        <location evidence="10">Cell membrane</location>
        <topology evidence="10">Multi-pass membrane protein</topology>
    </subcellularLocation>
    <subcellularLocation>
        <location evidence="10">Bacterial flagellum basal body</location>
    </subcellularLocation>
</comment>
<dbReference type="GO" id="GO:0006605">
    <property type="term" value="P:protein targeting"/>
    <property type="evidence" value="ECO:0007669"/>
    <property type="project" value="UniProtKB-UniRule"/>
</dbReference>
<dbReference type="PANTHER" id="PTHR30065:SF8">
    <property type="entry name" value="FLAGELLAR BIOSYNTHETIC PROTEIN FLIR"/>
    <property type="match status" value="1"/>
</dbReference>
<keyword evidence="4 10" id="KW-1003">Cell membrane</keyword>
<dbReference type="GO" id="GO:0044780">
    <property type="term" value="P:bacterial-type flagellum assembly"/>
    <property type="evidence" value="ECO:0007669"/>
    <property type="project" value="UniProtKB-UniRule"/>
</dbReference>
<dbReference type="InterPro" id="IPR006303">
    <property type="entry name" value="FliR"/>
</dbReference>
<keyword evidence="11" id="KW-0966">Cell projection</keyword>
<evidence type="ECO:0000256" key="2">
    <source>
        <dbReference type="ARBA" id="ARBA00009772"/>
    </source>
</evidence>
<protein>
    <recommendedName>
        <fullName evidence="3 9">Flagellar biosynthetic protein FliR</fullName>
    </recommendedName>
</protein>
<comment type="similarity">
    <text evidence="2 10">Belongs to the FliR/MopE/SpaR family.</text>
</comment>
<dbReference type="InterPro" id="IPR002010">
    <property type="entry name" value="T3SS_IM_R"/>
</dbReference>
<evidence type="ECO:0000256" key="7">
    <source>
        <dbReference type="ARBA" id="ARBA00023136"/>
    </source>
</evidence>
<keyword evidence="7 10" id="KW-0472">Membrane</keyword>
<keyword evidence="6 10" id="KW-1133">Transmembrane helix</keyword>
<keyword evidence="8 10" id="KW-0975">Bacterial flagellum</keyword>
<evidence type="ECO:0000256" key="6">
    <source>
        <dbReference type="ARBA" id="ARBA00022989"/>
    </source>
</evidence>
<dbReference type="PANTHER" id="PTHR30065">
    <property type="entry name" value="FLAGELLAR BIOSYNTHETIC PROTEIN FLIR"/>
    <property type="match status" value="1"/>
</dbReference>
<keyword evidence="5 10" id="KW-0812">Transmembrane</keyword>
<evidence type="ECO:0000256" key="1">
    <source>
        <dbReference type="ARBA" id="ARBA00002578"/>
    </source>
</evidence>